<accession>A0A0S7EK06</accession>
<dbReference type="AlphaFoldDB" id="A0A0S7EK06"/>
<sequence length="107" mass="11796">LDFSHQPPSPNTHKHALIQMHLTFTHTYTADPVSTAGQDPANSVFSVHLLLSISCSLPHCPHCCKIEVNAFKMELIAELEPVLLSLARIKTYHSEQDTFVSSSVISS</sequence>
<organism evidence="1">
    <name type="scientific">Poeciliopsis prolifica</name>
    <name type="common">blackstripe livebearer</name>
    <dbReference type="NCBI Taxonomy" id="188132"/>
    <lineage>
        <taxon>Eukaryota</taxon>
        <taxon>Metazoa</taxon>
        <taxon>Chordata</taxon>
        <taxon>Craniata</taxon>
        <taxon>Vertebrata</taxon>
        <taxon>Euteleostomi</taxon>
        <taxon>Actinopterygii</taxon>
        <taxon>Neopterygii</taxon>
        <taxon>Teleostei</taxon>
        <taxon>Neoteleostei</taxon>
        <taxon>Acanthomorphata</taxon>
        <taxon>Ovalentaria</taxon>
        <taxon>Atherinomorphae</taxon>
        <taxon>Cyprinodontiformes</taxon>
        <taxon>Poeciliidae</taxon>
        <taxon>Poeciliinae</taxon>
        <taxon>Poeciliopsis</taxon>
    </lineage>
</organism>
<dbReference type="EMBL" id="GBYX01476398">
    <property type="protein sequence ID" value="JAO05279.1"/>
    <property type="molecule type" value="Transcribed_RNA"/>
</dbReference>
<reference evidence="1" key="1">
    <citation type="submission" date="2014-12" db="EMBL/GenBank/DDBJ databases">
        <title>Parallel Evolution in Life History Adaptation Evident in the Tissue-Specific Poeciliopsis prolifica transcriptome.</title>
        <authorList>
            <person name="Jue N.K."/>
            <person name="Foley R.J."/>
            <person name="Obergfell C."/>
            <person name="Reznick D.N."/>
            <person name="O'Neill R.J."/>
            <person name="O'Neill M.J."/>
        </authorList>
    </citation>
    <scope>NUCLEOTIDE SEQUENCE</scope>
</reference>
<proteinExistence type="predicted"/>
<name>A0A0S7EK06_9TELE</name>
<feature type="non-terminal residue" evidence="1">
    <location>
        <position position="1"/>
    </location>
</feature>
<evidence type="ECO:0000313" key="1">
    <source>
        <dbReference type="EMBL" id="JAO05279.1"/>
    </source>
</evidence>
<gene>
    <name evidence="1" type="primary">PPUP9115</name>
</gene>
<protein>
    <submittedName>
        <fullName evidence="1">PPUP9115</fullName>
    </submittedName>
</protein>